<keyword evidence="1" id="KW-1133">Transmembrane helix</keyword>
<dbReference type="RefSeq" id="WP_130444451.1">
    <property type="nucleotide sequence ID" value="NZ_SHKR01000012.1"/>
</dbReference>
<gene>
    <name evidence="2" type="ORF">EV645_3227</name>
</gene>
<keyword evidence="1" id="KW-0812">Transmembrane</keyword>
<comment type="caution">
    <text evidence="2">The sequence shown here is derived from an EMBL/GenBank/DDBJ whole genome shotgun (WGS) entry which is preliminary data.</text>
</comment>
<dbReference type="Pfam" id="PF18986">
    <property type="entry name" value="DUF5719"/>
    <property type="match status" value="1"/>
</dbReference>
<keyword evidence="1" id="KW-0472">Membrane</keyword>
<evidence type="ECO:0000256" key="1">
    <source>
        <dbReference type="SAM" id="Phobius"/>
    </source>
</evidence>
<name>A0A4Q7X0Q8_9ACTN</name>
<sequence>MSRLLSDPRLRLGAVIAAMAVLAGLGVVTHPKKPDTSPAAAATEPARTVVNRTALSCPVLAAGGKMASVVNGVSPTLPEGTPTAAGTAQPLTIAPLAATSNPVGSILRRGFIGSSAVVVKPEPLSIQGTGPLAAGTVGTSTTTSEDGVNSGMASVPCQQPGSDFWFVGASGASDRRDVLILTNLDSINAEVNVSVYARTGQQDLPAARGIVVPARGTFPLFLKQIAPNLRDIAMHVESTGGRVSAAVRSNALTGDSVPAGVDWLNTSAAPATKVFVPAVAPGGGLRILSIANPTDLQATASLSINGPNGSFKPAGLETVQVAAGSVKTIMLDPVLHGDPSAITVTSDQPVTASMRMTDAARTEFASIGSADALTGPAYLVLPAHKQPAVLQVTAPGKTGSVKFELRDAAGRAMITRALDVVGGATSQVSFPAQPRPTYLMVQQTRGTVVAGVTLMPAAKPAKDDVAQVAAWPLTTSLVFRAQLGAQPDVSAALR</sequence>
<keyword evidence="3" id="KW-1185">Reference proteome</keyword>
<organism evidence="2 3">
    <name type="scientific">Kribbella rubisoli</name>
    <dbReference type="NCBI Taxonomy" id="3075929"/>
    <lineage>
        <taxon>Bacteria</taxon>
        <taxon>Bacillati</taxon>
        <taxon>Actinomycetota</taxon>
        <taxon>Actinomycetes</taxon>
        <taxon>Propionibacteriales</taxon>
        <taxon>Kribbellaceae</taxon>
        <taxon>Kribbella</taxon>
    </lineage>
</organism>
<dbReference type="AlphaFoldDB" id="A0A4Q7X0Q8"/>
<evidence type="ECO:0008006" key="4">
    <source>
        <dbReference type="Google" id="ProtNLM"/>
    </source>
</evidence>
<dbReference type="Proteomes" id="UP000292027">
    <property type="component" value="Unassembled WGS sequence"/>
</dbReference>
<proteinExistence type="predicted"/>
<dbReference type="EMBL" id="SHKR01000012">
    <property type="protein sequence ID" value="RZU15689.1"/>
    <property type="molecule type" value="Genomic_DNA"/>
</dbReference>
<evidence type="ECO:0000313" key="2">
    <source>
        <dbReference type="EMBL" id="RZU15689.1"/>
    </source>
</evidence>
<evidence type="ECO:0000313" key="3">
    <source>
        <dbReference type="Proteomes" id="UP000292027"/>
    </source>
</evidence>
<accession>A0A4Q7X0Q8</accession>
<dbReference type="OrthoDB" id="3729011at2"/>
<protein>
    <recommendedName>
        <fullName evidence="4">Secreted protein</fullName>
    </recommendedName>
</protein>
<reference evidence="2 3" key="1">
    <citation type="journal article" date="2015" name="Stand. Genomic Sci.">
        <title>Genomic Encyclopedia of Bacterial and Archaeal Type Strains, Phase III: the genomes of soil and plant-associated and newly described type strains.</title>
        <authorList>
            <person name="Whitman W.B."/>
            <person name="Woyke T."/>
            <person name="Klenk H.P."/>
            <person name="Zhou Y."/>
            <person name="Lilburn T.G."/>
            <person name="Beck B.J."/>
            <person name="De Vos P."/>
            <person name="Vandamme P."/>
            <person name="Eisen J.A."/>
            <person name="Garrity G."/>
            <person name="Hugenholtz P."/>
            <person name="Kyrpides N.C."/>
        </authorList>
    </citation>
    <scope>NUCLEOTIDE SEQUENCE [LARGE SCALE GENOMIC DNA]</scope>
    <source>
        <strain evidence="2 3">VKM Ac-2540</strain>
    </source>
</reference>
<dbReference type="InterPro" id="IPR043777">
    <property type="entry name" value="DUF5719"/>
</dbReference>
<feature type="transmembrane region" description="Helical" evidence="1">
    <location>
        <begin position="12"/>
        <end position="29"/>
    </location>
</feature>